<dbReference type="Gene3D" id="3.90.1150.10">
    <property type="entry name" value="Aspartate Aminotransferase, domain 1"/>
    <property type="match status" value="1"/>
</dbReference>
<name>A0ABT1EJM5_9FIRM</name>
<evidence type="ECO:0000256" key="8">
    <source>
        <dbReference type="ARBA" id="ARBA00023014"/>
    </source>
</evidence>
<evidence type="ECO:0000259" key="11">
    <source>
        <dbReference type="Pfam" id="PF00266"/>
    </source>
</evidence>
<dbReference type="InterPro" id="IPR016454">
    <property type="entry name" value="Cysteine_dSase"/>
</dbReference>
<evidence type="ECO:0000256" key="1">
    <source>
        <dbReference type="ARBA" id="ARBA00001933"/>
    </source>
</evidence>
<comment type="caution">
    <text evidence="12">The sequence shown here is derived from an EMBL/GenBank/DDBJ whole genome shotgun (WGS) entry which is preliminary data.</text>
</comment>
<evidence type="ECO:0000313" key="12">
    <source>
        <dbReference type="EMBL" id="MCP1110893.1"/>
    </source>
</evidence>
<comment type="cofactor">
    <cofactor evidence="1 10">
        <name>pyridoxal 5'-phosphate</name>
        <dbReference type="ChEBI" id="CHEBI:597326"/>
    </cofactor>
</comment>
<dbReference type="InterPro" id="IPR015422">
    <property type="entry name" value="PyrdxlP-dep_Trfase_small"/>
</dbReference>
<organism evidence="12 13">
    <name type="scientific">Ohessyouella blattaphilus</name>
    <dbReference type="NCBI Taxonomy" id="2949333"/>
    <lineage>
        <taxon>Bacteria</taxon>
        <taxon>Bacillati</taxon>
        <taxon>Bacillota</taxon>
        <taxon>Clostridia</taxon>
        <taxon>Lachnospirales</taxon>
        <taxon>Lachnospiraceae</taxon>
        <taxon>Ohessyouella</taxon>
    </lineage>
</organism>
<dbReference type="EMBL" id="JAMZFV010000019">
    <property type="protein sequence ID" value="MCP1110893.1"/>
    <property type="molecule type" value="Genomic_DNA"/>
</dbReference>
<dbReference type="PANTHER" id="PTHR11601:SF34">
    <property type="entry name" value="CYSTEINE DESULFURASE"/>
    <property type="match status" value="1"/>
</dbReference>
<dbReference type="Gene3D" id="1.10.260.50">
    <property type="match status" value="1"/>
</dbReference>
<keyword evidence="13" id="KW-1185">Reference proteome</keyword>
<evidence type="ECO:0000256" key="9">
    <source>
        <dbReference type="ARBA" id="ARBA00050776"/>
    </source>
</evidence>
<comment type="catalytic activity">
    <reaction evidence="9">
        <text>(sulfur carrier)-H + L-cysteine = (sulfur carrier)-SH + L-alanine</text>
        <dbReference type="Rhea" id="RHEA:43892"/>
        <dbReference type="Rhea" id="RHEA-COMP:14737"/>
        <dbReference type="Rhea" id="RHEA-COMP:14739"/>
        <dbReference type="ChEBI" id="CHEBI:29917"/>
        <dbReference type="ChEBI" id="CHEBI:35235"/>
        <dbReference type="ChEBI" id="CHEBI:57972"/>
        <dbReference type="ChEBI" id="CHEBI:64428"/>
        <dbReference type="EC" id="2.8.1.7"/>
    </reaction>
</comment>
<evidence type="ECO:0000256" key="5">
    <source>
        <dbReference type="ARBA" id="ARBA00022723"/>
    </source>
</evidence>
<dbReference type="PIRSF" id="PIRSF005572">
    <property type="entry name" value="NifS"/>
    <property type="match status" value="1"/>
</dbReference>
<evidence type="ECO:0000256" key="10">
    <source>
        <dbReference type="RuleBase" id="RU004504"/>
    </source>
</evidence>
<dbReference type="SUPFAM" id="SSF53383">
    <property type="entry name" value="PLP-dependent transferases"/>
    <property type="match status" value="1"/>
</dbReference>
<dbReference type="InterPro" id="IPR015421">
    <property type="entry name" value="PyrdxlP-dep_Trfase_major"/>
</dbReference>
<evidence type="ECO:0000256" key="2">
    <source>
        <dbReference type="ARBA" id="ARBA00006490"/>
    </source>
</evidence>
<proteinExistence type="inferred from homology"/>
<dbReference type="Gene3D" id="3.40.640.10">
    <property type="entry name" value="Type I PLP-dependent aspartate aminotransferase-like (Major domain)"/>
    <property type="match status" value="1"/>
</dbReference>
<dbReference type="Pfam" id="PF00266">
    <property type="entry name" value="Aminotran_5"/>
    <property type="match status" value="1"/>
</dbReference>
<dbReference type="RefSeq" id="WP_262069774.1">
    <property type="nucleotide sequence ID" value="NZ_JAMXOC010000019.1"/>
</dbReference>
<dbReference type="Proteomes" id="UP001523565">
    <property type="component" value="Unassembled WGS sequence"/>
</dbReference>
<reference evidence="12 13" key="1">
    <citation type="journal article" date="2022" name="Genome Biol. Evol.">
        <title>Host diet, physiology and behaviors set the stage for Lachnospiraceae cladogenesis.</title>
        <authorList>
            <person name="Vera-Ponce De Leon A."/>
            <person name="Schneider M."/>
            <person name="Jahnes B.C."/>
            <person name="Sadowski V."/>
            <person name="Camuy-Velez L.A."/>
            <person name="Duan J."/>
            <person name="Sabree Z.L."/>
        </authorList>
    </citation>
    <scope>NUCLEOTIDE SEQUENCE [LARGE SCALE GENOMIC DNA]</scope>
    <source>
        <strain evidence="12 13">PAL227</strain>
    </source>
</reference>
<gene>
    <name evidence="12" type="ORF">NK118_11595</name>
</gene>
<keyword evidence="5" id="KW-0479">Metal-binding</keyword>
<keyword evidence="6" id="KW-0663">Pyridoxal phosphate</keyword>
<evidence type="ECO:0000256" key="6">
    <source>
        <dbReference type="ARBA" id="ARBA00022898"/>
    </source>
</evidence>
<evidence type="ECO:0000256" key="4">
    <source>
        <dbReference type="ARBA" id="ARBA00022679"/>
    </source>
</evidence>
<evidence type="ECO:0000256" key="7">
    <source>
        <dbReference type="ARBA" id="ARBA00023004"/>
    </source>
</evidence>
<dbReference type="InterPro" id="IPR000192">
    <property type="entry name" value="Aminotrans_V_dom"/>
</dbReference>
<evidence type="ECO:0000313" key="13">
    <source>
        <dbReference type="Proteomes" id="UP001523565"/>
    </source>
</evidence>
<keyword evidence="4" id="KW-0808">Transferase</keyword>
<dbReference type="InterPro" id="IPR020578">
    <property type="entry name" value="Aminotrans_V_PyrdxlP_BS"/>
</dbReference>
<sequence>MSVYLDVNSSAPIDERVLEFMIEIYKDGYGNADSRTHNYGDNARKIVENARRQVAELLNVESGEIFFTSGATESNNIAIQGMKAYAKKNKRNHIITTTIEHKAILETIKEMEKEGFEVDFVAPGEDGSVSAEEIIGLVRKETLLVSVMHVNNETGIIQPVKEIGKELSETDVFFHVDATQSAGKLVEELQELDYDMLSLSAHKLNGPQGVGALVLRKQNYTLPPIKGIMYGGQQEHGIRPGTIPVALVAGLGEACKIAAVEYIGNNGRCAELKKILMNCLEESGLEYKINGDPEKCIHNTINVVISGVSAEALMLATKEYCSISNGSACNTKSYEPSYVLKAMKVPIDEIESSIRISWGPNIDSRKVEKQFKKTLEVAKGLVF</sequence>
<evidence type="ECO:0000256" key="3">
    <source>
        <dbReference type="ARBA" id="ARBA00012239"/>
    </source>
</evidence>
<dbReference type="PROSITE" id="PS00595">
    <property type="entry name" value="AA_TRANSFER_CLASS_5"/>
    <property type="match status" value="1"/>
</dbReference>
<dbReference type="EC" id="2.8.1.7" evidence="3"/>
<dbReference type="PANTHER" id="PTHR11601">
    <property type="entry name" value="CYSTEINE DESULFURYLASE FAMILY MEMBER"/>
    <property type="match status" value="1"/>
</dbReference>
<keyword evidence="7" id="KW-0408">Iron</keyword>
<accession>A0ABT1EJM5</accession>
<protein>
    <recommendedName>
        <fullName evidence="3">cysteine desulfurase</fullName>
        <ecNumber evidence="3">2.8.1.7</ecNumber>
    </recommendedName>
</protein>
<feature type="domain" description="Aminotransferase class V" evidence="11">
    <location>
        <begin position="3"/>
        <end position="368"/>
    </location>
</feature>
<keyword evidence="8" id="KW-0411">Iron-sulfur</keyword>
<comment type="similarity">
    <text evidence="2">Belongs to the class-V pyridoxal-phosphate-dependent aminotransferase family. NifS/IscS subfamily.</text>
</comment>
<dbReference type="InterPro" id="IPR015424">
    <property type="entry name" value="PyrdxlP-dep_Trfase"/>
</dbReference>